<evidence type="ECO:0000313" key="6">
    <source>
        <dbReference type="Proteomes" id="UP000075476"/>
    </source>
</evidence>
<dbReference type="RefSeq" id="WP_061662531.1">
    <property type="nucleotide sequence ID" value="NZ_LOMO01000001.1"/>
</dbReference>
<dbReference type="Gene3D" id="3.40.47.10">
    <property type="match status" value="1"/>
</dbReference>
<dbReference type="AlphaFoldDB" id="A0A9X0MJU5"/>
<keyword evidence="1" id="KW-0808">Transferase</keyword>
<dbReference type="Pfam" id="PF08545">
    <property type="entry name" value="ACP_syn_III"/>
    <property type="match status" value="1"/>
</dbReference>
<dbReference type="PANTHER" id="PTHR34069:SF2">
    <property type="entry name" value="BETA-KETOACYL-[ACYL-CARRIER-PROTEIN] SYNTHASE III"/>
    <property type="match status" value="1"/>
</dbReference>
<dbReference type="GO" id="GO:0044550">
    <property type="term" value="P:secondary metabolite biosynthetic process"/>
    <property type="evidence" value="ECO:0007669"/>
    <property type="project" value="TreeGrafter"/>
</dbReference>
<evidence type="ECO:0000259" key="3">
    <source>
        <dbReference type="Pfam" id="PF08541"/>
    </source>
</evidence>
<protein>
    <submittedName>
        <fullName evidence="5">3-oxoacyl-ACP synthase</fullName>
    </submittedName>
</protein>
<dbReference type="Proteomes" id="UP000075476">
    <property type="component" value="Unassembled WGS sequence"/>
</dbReference>
<dbReference type="PANTHER" id="PTHR34069">
    <property type="entry name" value="3-OXOACYL-[ACYL-CARRIER-PROTEIN] SYNTHASE 3"/>
    <property type="match status" value="1"/>
</dbReference>
<dbReference type="GO" id="GO:0004315">
    <property type="term" value="F:3-oxoacyl-[acyl-carrier-protein] synthase activity"/>
    <property type="evidence" value="ECO:0007669"/>
    <property type="project" value="InterPro"/>
</dbReference>
<dbReference type="Pfam" id="PF08541">
    <property type="entry name" value="ACP_syn_III_C"/>
    <property type="match status" value="1"/>
</dbReference>
<keyword evidence="2" id="KW-0012">Acyltransferase</keyword>
<evidence type="ECO:0000256" key="2">
    <source>
        <dbReference type="ARBA" id="ARBA00023315"/>
    </source>
</evidence>
<comment type="caution">
    <text evidence="5">The sequence shown here is derived from an EMBL/GenBank/DDBJ whole genome shotgun (WGS) entry which is preliminary data.</text>
</comment>
<name>A0A9X0MJU5_BACCE</name>
<dbReference type="InterPro" id="IPR016039">
    <property type="entry name" value="Thiolase-like"/>
</dbReference>
<gene>
    <name evidence="5" type="ORF">AT268_32380</name>
</gene>
<feature type="domain" description="Beta-ketoacyl-[acyl-carrier-protein] synthase III C-terminal" evidence="3">
    <location>
        <begin position="241"/>
        <end position="330"/>
    </location>
</feature>
<proteinExistence type="predicted"/>
<dbReference type="GO" id="GO:0006633">
    <property type="term" value="P:fatty acid biosynthetic process"/>
    <property type="evidence" value="ECO:0007669"/>
    <property type="project" value="InterPro"/>
</dbReference>
<evidence type="ECO:0000256" key="1">
    <source>
        <dbReference type="ARBA" id="ARBA00022679"/>
    </source>
</evidence>
<organism evidence="5 6">
    <name type="scientific">Bacillus cereus</name>
    <dbReference type="NCBI Taxonomy" id="1396"/>
    <lineage>
        <taxon>Bacteria</taxon>
        <taxon>Bacillati</taxon>
        <taxon>Bacillota</taxon>
        <taxon>Bacilli</taxon>
        <taxon>Bacillales</taxon>
        <taxon>Bacillaceae</taxon>
        <taxon>Bacillus</taxon>
        <taxon>Bacillus cereus group</taxon>
    </lineage>
</organism>
<accession>A0A9X0MJU5</accession>
<dbReference type="EMBL" id="LOMO01000001">
    <property type="protein sequence ID" value="KXY51193.1"/>
    <property type="molecule type" value="Genomic_DNA"/>
</dbReference>
<sequence>MTNIRIKAVDIYHPKTARTNDFYLKHFAEKGKDISRFLKMMGRESRYIIEDKNENGLTMAIEATKRVLRQVNMSGEEMDMIVFSTQTPEYTFPTNAILVHKEIQGKAQTICMDSNSNCAGMLVAVEQTCRYMMSNPNVKHALVVGSDHNSIHCNPDDEITYPNYGDASSAIILEKVEKNTGFIDSMYYTDSKDAHNILFPACGLSNIYNPENKPKDMQINWIPFDGTVCVPPAVSSIKSLLTKHGLEKEDIGSYCFSQFSLKNIEVIQEKLGEDKHKFVYVGDEFGYTGTSSPFIALYKGIQSGKIKRGDHVVFWSVGTGWQIITMLFKY</sequence>
<evidence type="ECO:0000259" key="4">
    <source>
        <dbReference type="Pfam" id="PF08545"/>
    </source>
</evidence>
<feature type="domain" description="Beta-ketoacyl-[acyl-carrier-protein] synthase III N-terminal" evidence="4">
    <location>
        <begin position="112"/>
        <end position="190"/>
    </location>
</feature>
<dbReference type="SUPFAM" id="SSF53901">
    <property type="entry name" value="Thiolase-like"/>
    <property type="match status" value="1"/>
</dbReference>
<reference evidence="5 6" key="1">
    <citation type="submission" date="2015-12" db="EMBL/GenBank/DDBJ databases">
        <title>Bacillus cereus Group isolate.</title>
        <authorList>
            <person name="Kovac J."/>
        </authorList>
    </citation>
    <scope>NUCLEOTIDE SEQUENCE [LARGE SCALE GENOMIC DNA]</scope>
    <source>
        <strain evidence="5 6">FSL K6-0073</strain>
    </source>
</reference>
<dbReference type="InterPro" id="IPR013751">
    <property type="entry name" value="ACP_syn_III_N"/>
</dbReference>
<evidence type="ECO:0000313" key="5">
    <source>
        <dbReference type="EMBL" id="KXY51193.1"/>
    </source>
</evidence>
<dbReference type="InterPro" id="IPR013747">
    <property type="entry name" value="ACP_syn_III_C"/>
</dbReference>